<evidence type="ECO:0000313" key="2">
    <source>
        <dbReference type="EMBL" id="TVU16609.1"/>
    </source>
</evidence>
<gene>
    <name evidence="2" type="ORF">EJB05_40182</name>
</gene>
<protein>
    <submittedName>
        <fullName evidence="2">Uncharacterized protein</fullName>
    </submittedName>
</protein>
<dbReference type="AlphaFoldDB" id="A0A5J9TYZ8"/>
<dbReference type="Proteomes" id="UP000324897">
    <property type="component" value="Unassembled WGS sequence"/>
</dbReference>
<organism evidence="2 3">
    <name type="scientific">Eragrostis curvula</name>
    <name type="common">weeping love grass</name>
    <dbReference type="NCBI Taxonomy" id="38414"/>
    <lineage>
        <taxon>Eukaryota</taxon>
        <taxon>Viridiplantae</taxon>
        <taxon>Streptophyta</taxon>
        <taxon>Embryophyta</taxon>
        <taxon>Tracheophyta</taxon>
        <taxon>Spermatophyta</taxon>
        <taxon>Magnoliopsida</taxon>
        <taxon>Liliopsida</taxon>
        <taxon>Poales</taxon>
        <taxon>Poaceae</taxon>
        <taxon>PACMAD clade</taxon>
        <taxon>Chloridoideae</taxon>
        <taxon>Eragrostideae</taxon>
        <taxon>Eragrostidinae</taxon>
        <taxon>Eragrostis</taxon>
    </lineage>
</organism>
<feature type="chain" id="PRO_5023885990" evidence="1">
    <location>
        <begin position="18"/>
        <end position="59"/>
    </location>
</feature>
<evidence type="ECO:0000256" key="1">
    <source>
        <dbReference type="SAM" id="SignalP"/>
    </source>
</evidence>
<evidence type="ECO:0000313" key="3">
    <source>
        <dbReference type="Proteomes" id="UP000324897"/>
    </source>
</evidence>
<comment type="caution">
    <text evidence="2">The sequence shown here is derived from an EMBL/GenBank/DDBJ whole genome shotgun (WGS) entry which is preliminary data.</text>
</comment>
<name>A0A5J9TYZ8_9POAL</name>
<keyword evidence="3" id="KW-1185">Reference proteome</keyword>
<dbReference type="EMBL" id="RWGY01000031">
    <property type="protein sequence ID" value="TVU16609.1"/>
    <property type="molecule type" value="Genomic_DNA"/>
</dbReference>
<keyword evidence="1" id="KW-0732">Signal</keyword>
<sequence length="59" mass="6626">MATCHGVLILQIQFIDALVYYSPTVFRNAGMTTDRQLLAASRPPSRSSCARRPWGSAWR</sequence>
<feature type="signal peptide" evidence="1">
    <location>
        <begin position="1"/>
        <end position="17"/>
    </location>
</feature>
<proteinExistence type="predicted"/>
<feature type="non-terminal residue" evidence="2">
    <location>
        <position position="1"/>
    </location>
</feature>
<reference evidence="2 3" key="1">
    <citation type="journal article" date="2019" name="Sci. Rep.">
        <title>A high-quality genome of Eragrostis curvula grass provides insights into Poaceae evolution and supports new strategies to enhance forage quality.</title>
        <authorList>
            <person name="Carballo J."/>
            <person name="Santos B.A.C.M."/>
            <person name="Zappacosta D."/>
            <person name="Garbus I."/>
            <person name="Selva J.P."/>
            <person name="Gallo C.A."/>
            <person name="Diaz A."/>
            <person name="Albertini E."/>
            <person name="Caccamo M."/>
            <person name="Echenique V."/>
        </authorList>
    </citation>
    <scope>NUCLEOTIDE SEQUENCE [LARGE SCALE GENOMIC DNA]</scope>
    <source>
        <strain evidence="3">cv. Victoria</strain>
        <tissue evidence="2">Leaf</tissue>
    </source>
</reference>
<dbReference type="Gramene" id="TVU16609">
    <property type="protein sequence ID" value="TVU16609"/>
    <property type="gene ID" value="EJB05_40182"/>
</dbReference>
<accession>A0A5J9TYZ8</accession>